<evidence type="ECO:0000256" key="4">
    <source>
        <dbReference type="ARBA" id="ARBA00022496"/>
    </source>
</evidence>
<comment type="subcellular location">
    <subcellularLocation>
        <location evidence="1 11">Cell outer membrane</location>
        <topology evidence="1 11">Multi-pass membrane protein</topology>
    </subcellularLocation>
</comment>
<keyword evidence="2 11" id="KW-0813">Transport</keyword>
<gene>
    <name evidence="16" type="ORF">FHR90_001914</name>
    <name evidence="17" type="ORF">HUK83_13550</name>
</gene>
<dbReference type="Pfam" id="PF07715">
    <property type="entry name" value="Plug"/>
    <property type="match status" value="1"/>
</dbReference>
<reference evidence="17 19" key="1">
    <citation type="submission" date="2020-06" db="EMBL/GenBank/DDBJ databases">
        <title>Description of novel acetic acid bacteria.</title>
        <authorList>
            <person name="Sombolestani A."/>
        </authorList>
    </citation>
    <scope>NUCLEOTIDE SEQUENCE [LARGE SCALE GENOMIC DNA]</scope>
    <source>
        <strain evidence="17 19">LMG 26838</strain>
    </source>
</reference>
<evidence type="ECO:0000256" key="5">
    <source>
        <dbReference type="ARBA" id="ARBA00022692"/>
    </source>
</evidence>
<feature type="domain" description="TonB-dependent receptor-like beta-barrel" evidence="14">
    <location>
        <begin position="295"/>
        <end position="723"/>
    </location>
</feature>
<keyword evidence="3 11" id="KW-1134">Transmembrane beta strand</keyword>
<protein>
    <submittedName>
        <fullName evidence="16">Outer membrane receptor protein involved in Fe transport</fullName>
    </submittedName>
    <submittedName>
        <fullName evidence="17">TonB-dependent receptor</fullName>
    </submittedName>
</protein>
<dbReference type="Proteomes" id="UP000565205">
    <property type="component" value="Unassembled WGS sequence"/>
</dbReference>
<keyword evidence="7" id="KW-0406">Ion transport</keyword>
<dbReference type="SUPFAM" id="SSF56935">
    <property type="entry name" value="Porins"/>
    <property type="match status" value="1"/>
</dbReference>
<evidence type="ECO:0000313" key="19">
    <source>
        <dbReference type="Proteomes" id="UP000565205"/>
    </source>
</evidence>
<dbReference type="GO" id="GO:0006826">
    <property type="term" value="P:iron ion transport"/>
    <property type="evidence" value="ECO:0007669"/>
    <property type="project" value="UniProtKB-KW"/>
</dbReference>
<keyword evidence="13" id="KW-0732">Signal</keyword>
<dbReference type="GO" id="GO:0009279">
    <property type="term" value="C:cell outer membrane"/>
    <property type="evidence" value="ECO:0007669"/>
    <property type="project" value="UniProtKB-SubCell"/>
</dbReference>
<comment type="similarity">
    <text evidence="11 12">Belongs to the TonB-dependent receptor family.</text>
</comment>
<dbReference type="EMBL" id="JACHXV010000006">
    <property type="protein sequence ID" value="MBB3174078.1"/>
    <property type="molecule type" value="Genomic_DNA"/>
</dbReference>
<evidence type="ECO:0000256" key="12">
    <source>
        <dbReference type="RuleBase" id="RU003357"/>
    </source>
</evidence>
<keyword evidence="10 11" id="KW-0998">Cell outer membrane</keyword>
<keyword evidence="18" id="KW-1185">Reference proteome</keyword>
<dbReference type="InterPro" id="IPR000531">
    <property type="entry name" value="Beta-barrel_TonB"/>
</dbReference>
<accession>A0A850NNL2</accession>
<evidence type="ECO:0000313" key="17">
    <source>
        <dbReference type="EMBL" id="NVN31351.1"/>
    </source>
</evidence>
<evidence type="ECO:0000256" key="2">
    <source>
        <dbReference type="ARBA" id="ARBA00022448"/>
    </source>
</evidence>
<keyword evidence="17" id="KW-0675">Receptor</keyword>
<evidence type="ECO:0000256" key="13">
    <source>
        <dbReference type="SAM" id="SignalP"/>
    </source>
</evidence>
<feature type="domain" description="TonB-dependent receptor plug" evidence="15">
    <location>
        <begin position="62"/>
        <end position="170"/>
    </location>
</feature>
<feature type="chain" id="PRO_5036241495" evidence="13">
    <location>
        <begin position="31"/>
        <end position="758"/>
    </location>
</feature>
<proteinExistence type="inferred from homology"/>
<dbReference type="PANTHER" id="PTHR32552">
    <property type="entry name" value="FERRICHROME IRON RECEPTOR-RELATED"/>
    <property type="match status" value="1"/>
</dbReference>
<keyword evidence="5 11" id="KW-0812">Transmembrane</keyword>
<evidence type="ECO:0000259" key="15">
    <source>
        <dbReference type="Pfam" id="PF07715"/>
    </source>
</evidence>
<evidence type="ECO:0000256" key="10">
    <source>
        <dbReference type="ARBA" id="ARBA00023237"/>
    </source>
</evidence>
<evidence type="ECO:0000256" key="8">
    <source>
        <dbReference type="ARBA" id="ARBA00023077"/>
    </source>
</evidence>
<keyword evidence="8 12" id="KW-0798">TonB box</keyword>
<evidence type="ECO:0000313" key="16">
    <source>
        <dbReference type="EMBL" id="MBB3174078.1"/>
    </source>
</evidence>
<name>A0A850NNL2_9PROT</name>
<reference evidence="16 18" key="2">
    <citation type="submission" date="2020-08" db="EMBL/GenBank/DDBJ databases">
        <title>Genomic Encyclopedia of Type Strains, Phase III (KMG-III): the genomes of soil and plant-associated and newly described type strains.</title>
        <authorList>
            <person name="Whitman W."/>
        </authorList>
    </citation>
    <scope>NUCLEOTIDE SEQUENCE [LARGE SCALE GENOMIC DNA]</scope>
    <source>
        <strain evidence="16 18">CECT 8088</strain>
    </source>
</reference>
<evidence type="ECO:0000256" key="6">
    <source>
        <dbReference type="ARBA" id="ARBA00023004"/>
    </source>
</evidence>
<evidence type="ECO:0000256" key="3">
    <source>
        <dbReference type="ARBA" id="ARBA00022452"/>
    </source>
</evidence>
<dbReference type="PROSITE" id="PS52016">
    <property type="entry name" value="TONB_DEPENDENT_REC_3"/>
    <property type="match status" value="1"/>
</dbReference>
<organism evidence="17 19">
    <name type="scientific">Endobacter medicaginis</name>
    <dbReference type="NCBI Taxonomy" id="1181271"/>
    <lineage>
        <taxon>Bacteria</taxon>
        <taxon>Pseudomonadati</taxon>
        <taxon>Pseudomonadota</taxon>
        <taxon>Alphaproteobacteria</taxon>
        <taxon>Acetobacterales</taxon>
        <taxon>Acetobacteraceae</taxon>
        <taxon>Endobacter</taxon>
    </lineage>
</organism>
<keyword evidence="9 11" id="KW-0472">Membrane</keyword>
<sequence>MPLTASVCRHVARRAPLLAGVALLSLDAAAQTATTPVPTPKPTTDNGIEQITVTSERRSQSAQSVGASISVISGKTLAARNVNNVFDLQYLTPSLQVTPQFGSGQPSFAIRGMGFNDYASNNAPTVGIYVDEVAYPVPFGTNGAMFDIARVEVLRGPQGTLYGRNTTAGAINYILNKPTSYWTGNLSAQYARFNSTKIDGFLSGPLGDKAQIRIAGQTQQGGAWQHSRDNSDRLGDVDRSGLRVMLDVEPTDTLKIELEGHGSHDRSDAVGLHLYAPLTSLVTYLGAGQPIFPADTDRQITGWGTSPQFAKLIGIRPDAKPFSHIDTGGVSLRADQSLAFATLTDLVSYDYMQRQEYDNFDASSLAIADVFFNSRANVFANELRLTSHDSGRLKWVGGIYYANQYLADIYDSGFQSVYKFDRTVQYSQKVNTISGFGQATYALTHRLSLTGGLRVEHEVRDLNNFRAAYADSATQTAVTTLGHRSTDFTEPTGKIELQYTPFTHDMLYASVSRGVKSGGFTTYNSVSAQVSTAPFAPEKVWAYEIGNKADFPRQHLRLNVSAFYYDYHDEQIQSAVVNPLTGLVGAIINAPRSHLYGGEMQADWSPIPHLLLTQSAGWATGQFDRFNSVVSAVREGGVFVGVYRDRKGDSLPSPKITLNGSASYTFDLGRYDLTTGIDYSLRSTYRSLFGKLYDVAGYTLFNANIALSPKNHRWMLAAFGQNILDKHYDVTRNYFVSGDNIAQSGLPAVWGVRASVGF</sequence>
<dbReference type="RefSeq" id="WP_176625613.1">
    <property type="nucleotide sequence ID" value="NZ_JABXXQ010000350.1"/>
</dbReference>
<dbReference type="AlphaFoldDB" id="A0A850NNL2"/>
<dbReference type="Gene3D" id="2.40.170.20">
    <property type="entry name" value="TonB-dependent receptor, beta-barrel domain"/>
    <property type="match status" value="1"/>
</dbReference>
<evidence type="ECO:0000259" key="14">
    <source>
        <dbReference type="Pfam" id="PF00593"/>
    </source>
</evidence>
<keyword evidence="4" id="KW-0410">Iron transport</keyword>
<evidence type="ECO:0000256" key="7">
    <source>
        <dbReference type="ARBA" id="ARBA00023065"/>
    </source>
</evidence>
<dbReference type="InterPro" id="IPR036942">
    <property type="entry name" value="Beta-barrel_TonB_sf"/>
</dbReference>
<evidence type="ECO:0000256" key="9">
    <source>
        <dbReference type="ARBA" id="ARBA00023136"/>
    </source>
</evidence>
<feature type="signal peptide" evidence="13">
    <location>
        <begin position="1"/>
        <end position="30"/>
    </location>
</feature>
<dbReference type="Pfam" id="PF00593">
    <property type="entry name" value="TonB_dep_Rec_b-barrel"/>
    <property type="match status" value="1"/>
</dbReference>
<evidence type="ECO:0000256" key="11">
    <source>
        <dbReference type="PROSITE-ProRule" id="PRU01360"/>
    </source>
</evidence>
<evidence type="ECO:0000256" key="1">
    <source>
        <dbReference type="ARBA" id="ARBA00004571"/>
    </source>
</evidence>
<dbReference type="EMBL" id="JABXXQ010000350">
    <property type="protein sequence ID" value="NVN31351.1"/>
    <property type="molecule type" value="Genomic_DNA"/>
</dbReference>
<keyword evidence="6" id="KW-0408">Iron</keyword>
<comment type="caution">
    <text evidence="17">The sequence shown here is derived from an EMBL/GenBank/DDBJ whole genome shotgun (WGS) entry which is preliminary data.</text>
</comment>
<dbReference type="Proteomes" id="UP000557688">
    <property type="component" value="Unassembled WGS sequence"/>
</dbReference>
<dbReference type="InterPro" id="IPR012910">
    <property type="entry name" value="Plug_dom"/>
</dbReference>
<dbReference type="PANTHER" id="PTHR32552:SF81">
    <property type="entry name" value="TONB-DEPENDENT OUTER MEMBRANE RECEPTOR"/>
    <property type="match status" value="1"/>
</dbReference>
<evidence type="ECO:0000313" key="18">
    <source>
        <dbReference type="Proteomes" id="UP000557688"/>
    </source>
</evidence>
<dbReference type="InterPro" id="IPR039426">
    <property type="entry name" value="TonB-dep_rcpt-like"/>
</dbReference>